<accession>A0A264VZU8</accession>
<dbReference type="AlphaFoldDB" id="A0A264VZU8"/>
<feature type="domain" description="PhnB-like" evidence="1">
    <location>
        <begin position="4"/>
        <end position="130"/>
    </location>
</feature>
<dbReference type="SUPFAM" id="SSF54593">
    <property type="entry name" value="Glyoxalase/Bleomycin resistance protein/Dihydroxybiphenyl dioxygenase"/>
    <property type="match status" value="1"/>
</dbReference>
<dbReference type="RefSeq" id="WP_094944501.1">
    <property type="nucleotide sequence ID" value="NZ_NOKQ01000342.1"/>
</dbReference>
<dbReference type="Gene3D" id="3.10.180.10">
    <property type="entry name" value="2,3-Dihydroxybiphenyl 1,2-Dioxygenase, domain 1"/>
    <property type="match status" value="1"/>
</dbReference>
<dbReference type="InterPro" id="IPR028973">
    <property type="entry name" value="PhnB-like"/>
</dbReference>
<dbReference type="PANTHER" id="PTHR33990">
    <property type="entry name" value="PROTEIN YJDN-RELATED"/>
    <property type="match status" value="1"/>
</dbReference>
<evidence type="ECO:0000313" key="2">
    <source>
        <dbReference type="EMBL" id="OZS76852.1"/>
    </source>
</evidence>
<dbReference type="CDD" id="cd06588">
    <property type="entry name" value="PhnB_like"/>
    <property type="match status" value="1"/>
</dbReference>
<organism evidence="2 3">
    <name type="scientific">Tetzosporium hominis</name>
    <dbReference type="NCBI Taxonomy" id="2020506"/>
    <lineage>
        <taxon>Bacteria</taxon>
        <taxon>Bacillati</taxon>
        <taxon>Bacillota</taxon>
        <taxon>Bacilli</taxon>
        <taxon>Bacillales</taxon>
        <taxon>Caryophanaceae</taxon>
        <taxon>Tetzosporium</taxon>
    </lineage>
</organism>
<evidence type="ECO:0000313" key="3">
    <source>
        <dbReference type="Proteomes" id="UP000217065"/>
    </source>
</evidence>
<name>A0A264VZU8_9BACL</name>
<dbReference type="Proteomes" id="UP000217065">
    <property type="component" value="Unassembled WGS sequence"/>
</dbReference>
<protein>
    <recommendedName>
        <fullName evidence="1">PhnB-like domain-containing protein</fullName>
    </recommendedName>
</protein>
<sequence>MPVIAYLNFNGNTEEAVRFYHEVFATEAPHIQYFRDMPGHEADSELGNRVLHARITVHGSPLFFSDSMPQNPVTHGDGITLAIVNDDAELLIQQFNKLAEKGRVLMPIQETFWSKAYGIVQDHYGIQWQFSHEVSE</sequence>
<keyword evidence="3" id="KW-1185">Reference proteome</keyword>
<dbReference type="OrthoDB" id="9795306at2"/>
<comment type="caution">
    <text evidence="2">The sequence shown here is derived from an EMBL/GenBank/DDBJ whole genome shotgun (WGS) entry which is preliminary data.</text>
</comment>
<dbReference type="Pfam" id="PF06983">
    <property type="entry name" value="3-dmu-9_3-mt"/>
    <property type="match status" value="1"/>
</dbReference>
<proteinExistence type="predicted"/>
<dbReference type="EMBL" id="NOKQ01000342">
    <property type="protein sequence ID" value="OZS76852.1"/>
    <property type="molecule type" value="Genomic_DNA"/>
</dbReference>
<gene>
    <name evidence="2" type="ORF">CF394_14275</name>
</gene>
<evidence type="ECO:0000259" key="1">
    <source>
        <dbReference type="Pfam" id="PF06983"/>
    </source>
</evidence>
<dbReference type="InterPro" id="IPR029068">
    <property type="entry name" value="Glyas_Bleomycin-R_OHBP_Dase"/>
</dbReference>
<dbReference type="PANTHER" id="PTHR33990:SF1">
    <property type="entry name" value="PROTEIN YJDN"/>
    <property type="match status" value="1"/>
</dbReference>
<reference evidence="2 3" key="1">
    <citation type="submission" date="2017-07" db="EMBL/GenBank/DDBJ databases">
        <title>Tetzosporium hominis gen.nov. sp.nov.</title>
        <authorList>
            <person name="Tetz G."/>
            <person name="Tetz V."/>
        </authorList>
    </citation>
    <scope>NUCLEOTIDE SEQUENCE [LARGE SCALE GENOMIC DNA]</scope>
    <source>
        <strain evidence="2 3">VT-49</strain>
    </source>
</reference>